<dbReference type="Pfam" id="PF00190">
    <property type="entry name" value="Cupin_1"/>
    <property type="match status" value="2"/>
</dbReference>
<evidence type="ECO:0000256" key="2">
    <source>
        <dbReference type="ARBA" id="ARBA00022761"/>
    </source>
</evidence>
<dbReference type="InterPro" id="IPR006044">
    <property type="entry name" value="11S_seedstore_pln"/>
</dbReference>
<keyword evidence="5" id="KW-0732">Signal</keyword>
<keyword evidence="3 5" id="KW-0708">Seed storage protein</keyword>
<dbReference type="GO" id="GO:0045735">
    <property type="term" value="F:nutrient reservoir activity"/>
    <property type="evidence" value="ECO:0007669"/>
    <property type="project" value="UniProtKB-KW"/>
</dbReference>
<feature type="chain" id="PRO_5041778423" description="Cupin type-1 domain-containing protein" evidence="5">
    <location>
        <begin position="21"/>
        <end position="453"/>
    </location>
</feature>
<dbReference type="PANTHER" id="PTHR31189:SF54">
    <property type="entry name" value="11S GLOBULIN SEED STORAGE PROTEIN 2-LIKE"/>
    <property type="match status" value="1"/>
</dbReference>
<gene>
    <name evidence="8" type="ORF">FPE_LOCUS28698</name>
</gene>
<evidence type="ECO:0000256" key="5">
    <source>
        <dbReference type="RuleBase" id="RU003681"/>
    </source>
</evidence>
<proteinExistence type="inferred from homology"/>
<comment type="function">
    <text evidence="5">Seed storage protein.</text>
</comment>
<dbReference type="AlphaFoldDB" id="A0AAD2A4E9"/>
<evidence type="ECO:0000256" key="3">
    <source>
        <dbReference type="ARBA" id="ARBA00023129"/>
    </source>
</evidence>
<keyword evidence="9" id="KW-1185">Reference proteome</keyword>
<dbReference type="SMART" id="SM00835">
    <property type="entry name" value="Cupin_1"/>
    <property type="match status" value="2"/>
</dbReference>
<protein>
    <recommendedName>
        <fullName evidence="7">Cupin type-1 domain-containing protein</fullName>
    </recommendedName>
</protein>
<dbReference type="Gene3D" id="2.60.120.10">
    <property type="entry name" value="Jelly Rolls"/>
    <property type="match status" value="2"/>
</dbReference>
<accession>A0AAD2A4E9</accession>
<feature type="region of interest" description="Disordered" evidence="6">
    <location>
        <begin position="247"/>
        <end position="266"/>
    </location>
</feature>
<keyword evidence="2 5" id="KW-0758">Storage protein</keyword>
<dbReference type="InterPro" id="IPR050253">
    <property type="entry name" value="Seed_Storage-Functional"/>
</dbReference>
<dbReference type="EMBL" id="OU503053">
    <property type="protein sequence ID" value="CAI9781268.1"/>
    <property type="molecule type" value="Genomic_DNA"/>
</dbReference>
<evidence type="ECO:0000256" key="4">
    <source>
        <dbReference type="ARBA" id="ARBA00023157"/>
    </source>
</evidence>
<evidence type="ECO:0000256" key="6">
    <source>
        <dbReference type="SAM" id="MobiDB-lite"/>
    </source>
</evidence>
<organism evidence="8 9">
    <name type="scientific">Fraxinus pennsylvanica</name>
    <dbReference type="NCBI Taxonomy" id="56036"/>
    <lineage>
        <taxon>Eukaryota</taxon>
        <taxon>Viridiplantae</taxon>
        <taxon>Streptophyta</taxon>
        <taxon>Embryophyta</taxon>
        <taxon>Tracheophyta</taxon>
        <taxon>Spermatophyta</taxon>
        <taxon>Magnoliopsida</taxon>
        <taxon>eudicotyledons</taxon>
        <taxon>Gunneridae</taxon>
        <taxon>Pentapetalae</taxon>
        <taxon>asterids</taxon>
        <taxon>lamiids</taxon>
        <taxon>Lamiales</taxon>
        <taxon>Oleaceae</taxon>
        <taxon>Oleeae</taxon>
        <taxon>Fraxinus</taxon>
    </lineage>
</organism>
<sequence length="453" mass="50879">MASKFLLALFLSLFLSSVMSQRTPQLSEAQQCHFQRLSASQPSRQIQSEGGVTELWEENEEQFQCAGVAAMRNTLRPNSLSLPNYHPTPRLVYIERGQGYVSVTFPGCAETYNFQQTQMTQESQQDQHQKVHRIRQGDIIAIPVGAVHWCYNDGVEDLVAVSVNDLNHQSNQLDQKSRSFYLAGGVPNSGQQQQESEIFQNILRPFDTNLVAEAFNIPAEIVQKMQREDQNQRGLIVNVQERLSFIRPDEGQEQEQGQGQSDNGLEESFCTMKIRTNIENRRGADIYSRQGGKVNVVDRNKLPLLKYMDMSAERGRIYKGAMVSPHWSMNSHTIVYVTGGDAQVQTVDNNGQTVMNDRVSQGNIFVVPQFYTSTAKAGGFGFEWVAFKTTGWPMRSSLAGYTSVVRAMPLQVLTNSYQISPNQAQQIKENRGGESFLLSSRSGFGPGFSGRRY</sequence>
<dbReference type="PROSITE" id="PS00305">
    <property type="entry name" value="11S_SEED_STORAGE"/>
    <property type="match status" value="1"/>
</dbReference>
<dbReference type="InterPro" id="IPR011051">
    <property type="entry name" value="RmlC_Cupin_sf"/>
</dbReference>
<reference evidence="8" key="1">
    <citation type="submission" date="2023-05" db="EMBL/GenBank/DDBJ databases">
        <authorList>
            <person name="Huff M."/>
        </authorList>
    </citation>
    <scope>NUCLEOTIDE SEQUENCE</scope>
</reference>
<evidence type="ECO:0000313" key="9">
    <source>
        <dbReference type="Proteomes" id="UP000834106"/>
    </source>
</evidence>
<dbReference type="PRINTS" id="PR00439">
    <property type="entry name" value="11SGLOBULIN"/>
</dbReference>
<dbReference type="InterPro" id="IPR006045">
    <property type="entry name" value="Cupin_1"/>
</dbReference>
<comment type="similarity">
    <text evidence="1 5">Belongs to the 11S seed storage protein (globulins) family.</text>
</comment>
<feature type="domain" description="Cupin type-1" evidence="7">
    <location>
        <begin position="276"/>
        <end position="425"/>
    </location>
</feature>
<dbReference type="InterPro" id="IPR022379">
    <property type="entry name" value="11S_seedstore_CS"/>
</dbReference>
<dbReference type="SUPFAM" id="SSF51182">
    <property type="entry name" value="RmlC-like cupins"/>
    <property type="match status" value="1"/>
</dbReference>
<evidence type="ECO:0000256" key="1">
    <source>
        <dbReference type="ARBA" id="ARBA00007178"/>
    </source>
</evidence>
<dbReference type="CDD" id="cd02242">
    <property type="entry name" value="cupin_11S_legumin_N"/>
    <property type="match status" value="1"/>
</dbReference>
<evidence type="ECO:0000313" key="8">
    <source>
        <dbReference type="EMBL" id="CAI9781268.1"/>
    </source>
</evidence>
<dbReference type="InterPro" id="IPR014710">
    <property type="entry name" value="RmlC-like_jellyroll"/>
</dbReference>
<feature type="domain" description="Cupin type-1" evidence="7">
    <location>
        <begin position="37"/>
        <end position="223"/>
    </location>
</feature>
<evidence type="ECO:0000259" key="7">
    <source>
        <dbReference type="SMART" id="SM00835"/>
    </source>
</evidence>
<feature type="signal peptide" evidence="5">
    <location>
        <begin position="1"/>
        <end position="20"/>
    </location>
</feature>
<dbReference type="PANTHER" id="PTHR31189">
    <property type="entry name" value="OS03G0336100 PROTEIN-RELATED"/>
    <property type="match status" value="1"/>
</dbReference>
<keyword evidence="4 5" id="KW-1015">Disulfide bond</keyword>
<dbReference type="Proteomes" id="UP000834106">
    <property type="component" value="Chromosome 18"/>
</dbReference>
<comment type="subunit">
    <text evidence="5">Hexamer; each subunit is composed of an acidic and a basic chain derived from a single precursor and linked by a disulfide bond.</text>
</comment>
<dbReference type="CDD" id="cd02243">
    <property type="entry name" value="cupin_11S_legumin_C"/>
    <property type="match status" value="1"/>
</dbReference>
<name>A0AAD2A4E9_9LAMI</name>
<dbReference type="FunFam" id="2.60.120.10:FF:000073">
    <property type="entry name" value="Glycinin G1"/>
    <property type="match status" value="1"/>
</dbReference>